<organism evidence="2">
    <name type="scientific">Trepomonas sp. PC1</name>
    <dbReference type="NCBI Taxonomy" id="1076344"/>
    <lineage>
        <taxon>Eukaryota</taxon>
        <taxon>Metamonada</taxon>
        <taxon>Diplomonadida</taxon>
        <taxon>Hexamitidae</taxon>
        <taxon>Hexamitinae</taxon>
        <taxon>Trepomonas</taxon>
    </lineage>
</organism>
<name>A0A146K068_9EUKA</name>
<gene>
    <name evidence="2" type="ORF">TPC1_31369</name>
</gene>
<evidence type="ECO:0000256" key="1">
    <source>
        <dbReference type="SAM" id="MobiDB-lite"/>
    </source>
</evidence>
<evidence type="ECO:0000313" key="2">
    <source>
        <dbReference type="EMBL" id="JAP89136.1"/>
    </source>
</evidence>
<feature type="non-terminal residue" evidence="2">
    <location>
        <position position="1"/>
    </location>
</feature>
<feature type="region of interest" description="Disordered" evidence="1">
    <location>
        <begin position="263"/>
        <end position="286"/>
    </location>
</feature>
<feature type="region of interest" description="Disordered" evidence="1">
    <location>
        <begin position="62"/>
        <end position="84"/>
    </location>
</feature>
<dbReference type="EMBL" id="GDID01007470">
    <property type="protein sequence ID" value="JAP89136.1"/>
    <property type="molecule type" value="Transcribed_RNA"/>
</dbReference>
<sequence>KMVTISQVDNASVDQLRKIIPKQVKQLEKDQFLVICDDISWINALLKNYQNAKVTIWNFDNENPQQQDEPSEVESVSSSSEPEQSKQMMQVTNFNCDPIELKFFTPNNMNVLLQPNNVIIFSDSAEFKEKLQQRFHKAKIDLVSFSDELYKKSCAEQPLLSFKKFVHFNKVQDLVMLIKGNPERPVQFAKHVQQALTNQTLILRVPGNMYGRFKNQKDFNARVQINTKDQQFVAKILLKAADAPEIIKKINTSMEVVFMENKKAETRKDTQNQKETKQEPKKDQINIEVPKEAPKKIFIGLDQFPQNAGEKVVEALKDKIKGNFELQKNRIVITFKVADYQQIKAKLNAFTINQKDIKYTEAQ</sequence>
<proteinExistence type="predicted"/>
<dbReference type="AlphaFoldDB" id="A0A146K068"/>
<accession>A0A146K068</accession>
<protein>
    <submittedName>
        <fullName evidence="2">Uncharacterized protein</fullName>
    </submittedName>
</protein>
<feature type="compositionally biased region" description="Low complexity" evidence="1">
    <location>
        <begin position="64"/>
        <end position="84"/>
    </location>
</feature>
<reference evidence="2" key="1">
    <citation type="submission" date="2015-07" db="EMBL/GenBank/DDBJ databases">
        <title>Adaptation to a free-living lifestyle via gene acquisitions in the diplomonad Trepomonas sp. PC1.</title>
        <authorList>
            <person name="Xu F."/>
            <person name="Jerlstrom-Hultqvist J."/>
            <person name="Kolisko M."/>
            <person name="Simpson A.G.B."/>
            <person name="Roger A.J."/>
            <person name="Svard S.G."/>
            <person name="Andersson J.O."/>
        </authorList>
    </citation>
    <scope>NUCLEOTIDE SEQUENCE</scope>
    <source>
        <strain evidence="2">PC1</strain>
    </source>
</reference>